<dbReference type="Pfam" id="PF03864">
    <property type="entry name" value="Phage_cap_E"/>
    <property type="match status" value="1"/>
</dbReference>
<dbReference type="AlphaFoldDB" id="A0A6G1ZL60"/>
<proteinExistence type="predicted"/>
<dbReference type="Gene3D" id="3.30.1930.10">
    <property type="entry name" value="capsid protein of prophage domain"/>
    <property type="match status" value="1"/>
</dbReference>
<dbReference type="RefSeq" id="WP_010803619.1">
    <property type="nucleotide sequence ID" value="NZ_CAJSYT010000001.1"/>
</dbReference>
<evidence type="ECO:0000313" key="1">
    <source>
        <dbReference type="EMBL" id="MRY14677.1"/>
    </source>
</evidence>
<dbReference type="InterPro" id="IPR005564">
    <property type="entry name" value="Major_capsid_GpE"/>
</dbReference>
<accession>A0A6G1ZL60</accession>
<dbReference type="EMBL" id="WKLP01000060">
    <property type="protein sequence ID" value="MRY14677.1"/>
    <property type="molecule type" value="Genomic_DNA"/>
</dbReference>
<dbReference type="Gene3D" id="3.15.30.10">
    <property type="entry name" value="putative capsid protein of prophage domain like"/>
    <property type="match status" value="1"/>
</dbReference>
<gene>
    <name evidence="1" type="ORF">GKE01_24930</name>
</gene>
<organism evidence="1">
    <name type="scientific">Parabacteroides goldsteinii</name>
    <dbReference type="NCBI Taxonomy" id="328812"/>
    <lineage>
        <taxon>Bacteria</taxon>
        <taxon>Pseudomonadati</taxon>
        <taxon>Bacteroidota</taxon>
        <taxon>Bacteroidia</taxon>
        <taxon>Bacteroidales</taxon>
        <taxon>Tannerellaceae</taxon>
        <taxon>Parabacteroides</taxon>
    </lineage>
</organism>
<name>A0A6G1ZL60_9BACT</name>
<sequence>MERSLLKELTDKRLKAYLKKKEGVPRYWPTLFPLDYSDELTWEALAAESGNTIVADVISYDSAAPEKGRKVIGKASGEIAKMAVKRTMREKDFLTYKRLSKGVQGDAEKQKILHLVFGDVDFVVDAIDGRCEHLALQAASTGRISLNAENNNGIVTETDVDLGIPKENKLCVSKLLTNEDFDIFAEAKRVKAASKKTGKVKYMFMDEATFDAIAETKKVKEAYGYLLTSTHGTYEGDLFLEDLNKLLTKKRLPTIILIEDSDLSFEDEDHVRTELEGWKPGYITFAIDKKFGRMQHGPIAEEDAESVKKYAIQAKKGHVLVTKWSDVDPVCEKTKGEAHCFTVIDNPGTFYILNTNSTSKFI</sequence>
<comment type="caution">
    <text evidence="1">The sequence shown here is derived from an EMBL/GenBank/DDBJ whole genome shotgun (WGS) entry which is preliminary data.</text>
</comment>
<reference evidence="1" key="1">
    <citation type="journal article" date="2019" name="Nat. Med.">
        <title>A library of human gut bacterial isolates paired with longitudinal multiomics data enables mechanistic microbiome research.</title>
        <authorList>
            <person name="Poyet M."/>
            <person name="Groussin M."/>
            <person name="Gibbons S.M."/>
            <person name="Avila-Pacheco J."/>
            <person name="Jiang X."/>
            <person name="Kearney S.M."/>
            <person name="Perrotta A.R."/>
            <person name="Berdy B."/>
            <person name="Zhao S."/>
            <person name="Lieberman T.D."/>
            <person name="Swanson P.K."/>
            <person name="Smith M."/>
            <person name="Roesemann S."/>
            <person name="Alexander J.E."/>
            <person name="Rich S.A."/>
            <person name="Livny J."/>
            <person name="Vlamakis H."/>
            <person name="Clish C."/>
            <person name="Bullock K."/>
            <person name="Deik A."/>
            <person name="Scott J."/>
            <person name="Pierce K.A."/>
            <person name="Xavier R.J."/>
            <person name="Alm E.J."/>
        </authorList>
    </citation>
    <scope>NUCLEOTIDE SEQUENCE</scope>
    <source>
        <strain evidence="1">BIOML-A4</strain>
    </source>
</reference>
<protein>
    <submittedName>
        <fullName evidence="1">Uncharacterized protein</fullName>
    </submittedName>
</protein>